<evidence type="ECO:0000313" key="2">
    <source>
        <dbReference type="Proteomes" id="UP000739411"/>
    </source>
</evidence>
<reference evidence="1 2" key="1">
    <citation type="submission" date="2020-10" db="EMBL/GenBank/DDBJ databases">
        <title>Connecting structure to function with the recovery of over 1000 high-quality activated sludge metagenome-assembled genomes encoding full-length rRNA genes using long-read sequencing.</title>
        <authorList>
            <person name="Singleton C.M."/>
            <person name="Petriglieri F."/>
            <person name="Kristensen J.M."/>
            <person name="Kirkegaard R.H."/>
            <person name="Michaelsen T.Y."/>
            <person name="Andersen M.H."/>
            <person name="Karst S.M."/>
            <person name="Dueholm M.S."/>
            <person name="Nielsen P.H."/>
            <person name="Albertsen M."/>
        </authorList>
    </citation>
    <scope>NUCLEOTIDE SEQUENCE [LARGE SCALE GENOMIC DNA]</scope>
    <source>
        <strain evidence="1">EsbW_18-Q3-R4-48_BATAC.463</strain>
    </source>
</reference>
<gene>
    <name evidence="1" type="ORF">IPJ38_16220</name>
</gene>
<proteinExistence type="predicted"/>
<organism evidence="1 2">
    <name type="scientific">Candidatus Dechloromonas phosphorivorans</name>
    <dbReference type="NCBI Taxonomy" id="2899244"/>
    <lineage>
        <taxon>Bacteria</taxon>
        <taxon>Pseudomonadati</taxon>
        <taxon>Pseudomonadota</taxon>
        <taxon>Betaproteobacteria</taxon>
        <taxon>Rhodocyclales</taxon>
        <taxon>Azonexaceae</taxon>
        <taxon>Dechloromonas</taxon>
    </lineage>
</organism>
<dbReference type="AlphaFoldDB" id="A0A935JZ85"/>
<dbReference type="Proteomes" id="UP000739411">
    <property type="component" value="Unassembled WGS sequence"/>
</dbReference>
<comment type="caution">
    <text evidence="1">The sequence shown here is derived from an EMBL/GenBank/DDBJ whole genome shotgun (WGS) entry which is preliminary data.</text>
</comment>
<sequence length="124" mass="14003">MTFNATEWIAANTTGGTNLTDEASKSVASFTTMWNFFESTLCDNRASIAAFQRAIQHYQSARASQSAMQSLQDCLSFWQFRYQSPDGFNDYFESLYFRPNDRRDHVEGVLSGRLATDGDKLLAS</sequence>
<protein>
    <submittedName>
        <fullName evidence="1">Uncharacterized protein</fullName>
    </submittedName>
</protein>
<dbReference type="EMBL" id="JADJMS010000045">
    <property type="protein sequence ID" value="MBK7416407.1"/>
    <property type="molecule type" value="Genomic_DNA"/>
</dbReference>
<accession>A0A935JZ85</accession>
<name>A0A935JZ85_9RHOO</name>
<evidence type="ECO:0000313" key="1">
    <source>
        <dbReference type="EMBL" id="MBK7416407.1"/>
    </source>
</evidence>